<proteinExistence type="predicted"/>
<feature type="region of interest" description="Disordered" evidence="1">
    <location>
        <begin position="377"/>
        <end position="422"/>
    </location>
</feature>
<evidence type="ECO:0000313" key="2">
    <source>
        <dbReference type="EMBL" id="OXA51991.1"/>
    </source>
</evidence>
<dbReference type="OrthoDB" id="6375147at2759"/>
<feature type="region of interest" description="Disordered" evidence="1">
    <location>
        <begin position="102"/>
        <end position="165"/>
    </location>
</feature>
<feature type="compositionally biased region" description="Low complexity" evidence="1">
    <location>
        <begin position="386"/>
        <end position="402"/>
    </location>
</feature>
<evidence type="ECO:0000313" key="3">
    <source>
        <dbReference type="Proteomes" id="UP000198287"/>
    </source>
</evidence>
<feature type="region of interest" description="Disordered" evidence="1">
    <location>
        <begin position="287"/>
        <end position="312"/>
    </location>
</feature>
<dbReference type="AlphaFoldDB" id="A0A226E527"/>
<feature type="compositionally biased region" description="Polar residues" evidence="1">
    <location>
        <begin position="799"/>
        <end position="811"/>
    </location>
</feature>
<accession>A0A226E527</accession>
<sequence length="977" mass="106452">MGRGRIRRGYSLEVIFEEDSDFCSHLDSLDSVAIRFGVKETDDTISVDSLVEEYRIRFQGTADKEHVFRSLDGIWDVREMMDTCFVEWDEFSDSGSIGKMAPGGSSKCEFDPNKAPQLEGNAEIPPSGRRSRVSRRQIVEASWVFDSDDNDSSNNDNDNTTEAIDNLESKSAIVLEPEIKPVLVTENIQPHPQAYQNHHVLPIDIRLGRESKSSRDGDCGGSPAVHPLGPSPALFGNVNNFCHIADSSEKDTLDSYMSTRTDDTETNAYTFADSDHFDSSSVASTAYDSSASSSSSTGSVCTVNGRSNSSPKIIPTRVTNKKALHNELELKFKADLNNSRFTCDDKSLAESSPIISTNGLSELGTTDVKKVRALFETSSSRKSSVGEDSNSSTTSSSGGSSSQRIYSKNPASPTNSNSNTSIVGGVHKKLKQLVNNNNNGHHQTVGKVLRSAYSQFNLSTSGGGGGGRGVDFAELLVNDRVVIEDSPDLFQTLRRSRRKENGHRDSGFSTLRRSRSMGTGLAAIEASLSPCDKLNGLKNSKNNILAEEMPAPDTVKNVRTVFEQILKSRNSNDTTTNQTNATSANNSGSCSFNIVNVTKKSLSSVKSNPSSKIYRSESLRDGLRDDIPSSSSLLACRRFGKPILMNESGAPVVVRGASMSPLPGEATPKKCGAWRHAAVERQHSEPIKFSPKVNCPFRPRGDLEYEQVHPTLAEESLSLLSSLNDTDDDPPKFVSPEILQRIRSCGSTTTYFGGQVIAQSGRNRRQIPVSRRHTLMDFKEFNPADGDFFSNSFGSNSSRTTPTATHHQGQISSSSGSPSSRYELNEEYFTPPPIPTPVHQDLCLNGFITIENDEVQVYVPRPKLLPRRVSPELEDVFNLGTNAIDTTPRIISVLPKSPSGSPVSSIIEGNGRGTPEGCEGQDGKCVWSNEIFVGDEDKFMAQQQLDRNNNNVDVNKGILGHRISSAATVDDSEGAWF</sequence>
<feature type="compositionally biased region" description="Low complexity" evidence="1">
    <location>
        <begin position="409"/>
        <end position="421"/>
    </location>
</feature>
<evidence type="ECO:0000256" key="1">
    <source>
        <dbReference type="SAM" id="MobiDB-lite"/>
    </source>
</evidence>
<gene>
    <name evidence="2" type="ORF">Fcan01_13463</name>
</gene>
<feature type="region of interest" description="Disordered" evidence="1">
    <location>
        <begin position="495"/>
        <end position="514"/>
    </location>
</feature>
<protein>
    <submittedName>
        <fullName evidence="2">Uncharacterized protein</fullName>
    </submittedName>
</protein>
<organism evidence="2 3">
    <name type="scientific">Folsomia candida</name>
    <name type="common">Springtail</name>
    <dbReference type="NCBI Taxonomy" id="158441"/>
    <lineage>
        <taxon>Eukaryota</taxon>
        <taxon>Metazoa</taxon>
        <taxon>Ecdysozoa</taxon>
        <taxon>Arthropoda</taxon>
        <taxon>Hexapoda</taxon>
        <taxon>Collembola</taxon>
        <taxon>Entomobryomorpha</taxon>
        <taxon>Isotomoidea</taxon>
        <taxon>Isotomidae</taxon>
        <taxon>Proisotominae</taxon>
        <taxon>Folsomia</taxon>
    </lineage>
</organism>
<reference evidence="2 3" key="1">
    <citation type="submission" date="2015-12" db="EMBL/GenBank/DDBJ databases">
        <title>The genome of Folsomia candida.</title>
        <authorList>
            <person name="Faddeeva A."/>
            <person name="Derks M.F."/>
            <person name="Anvar Y."/>
            <person name="Smit S."/>
            <person name="Van Straalen N."/>
            <person name="Roelofs D."/>
        </authorList>
    </citation>
    <scope>NUCLEOTIDE SEQUENCE [LARGE SCALE GENOMIC DNA]</scope>
    <source>
        <strain evidence="2 3">VU population</strain>
        <tissue evidence="2">Whole body</tissue>
    </source>
</reference>
<comment type="caution">
    <text evidence="2">The sequence shown here is derived from an EMBL/GenBank/DDBJ whole genome shotgun (WGS) entry which is preliminary data.</text>
</comment>
<feature type="compositionally biased region" description="Low complexity" evidence="1">
    <location>
        <begin position="287"/>
        <end position="303"/>
    </location>
</feature>
<keyword evidence="3" id="KW-1185">Reference proteome</keyword>
<dbReference type="EMBL" id="LNIX01000007">
    <property type="protein sequence ID" value="OXA51991.1"/>
    <property type="molecule type" value="Genomic_DNA"/>
</dbReference>
<feature type="region of interest" description="Disordered" evidence="1">
    <location>
        <begin position="792"/>
        <end position="831"/>
    </location>
</feature>
<dbReference type="Proteomes" id="UP000198287">
    <property type="component" value="Unassembled WGS sequence"/>
</dbReference>
<name>A0A226E527_FOLCA</name>